<dbReference type="GO" id="GO:1990904">
    <property type="term" value="C:ribonucleoprotein complex"/>
    <property type="evidence" value="ECO:0007669"/>
    <property type="project" value="UniProtKB-KW"/>
</dbReference>
<sequence length="132" mass="14791">MEWQQRQYSSSNDSSDDGGKVAIVTCAASSGLFVGLNKGHVVTKKELAPRPLDRKGKTSKRVHFVRNLIREVAGFAPYEKRISELLKVGKDKRALKVAKRKLGTHKRAKRKREEMSSVLRKMRATGGGDKKK</sequence>
<keyword evidence="6" id="KW-1185">Reference proteome</keyword>
<keyword evidence="2" id="KW-0689">Ribosomal protein</keyword>
<dbReference type="InterPro" id="IPR038097">
    <property type="entry name" value="Ribosomal_eL36_sf"/>
</dbReference>
<evidence type="ECO:0000256" key="4">
    <source>
        <dbReference type="SAM" id="MobiDB-lite"/>
    </source>
</evidence>
<comment type="similarity">
    <text evidence="1">Belongs to the eukaryotic ribosomal protein eL36 family.</text>
</comment>
<organism evidence="5 6">
    <name type="scientific">Cuscuta australis</name>
    <dbReference type="NCBI Taxonomy" id="267555"/>
    <lineage>
        <taxon>Eukaryota</taxon>
        <taxon>Viridiplantae</taxon>
        <taxon>Streptophyta</taxon>
        <taxon>Embryophyta</taxon>
        <taxon>Tracheophyta</taxon>
        <taxon>Spermatophyta</taxon>
        <taxon>Magnoliopsida</taxon>
        <taxon>eudicotyledons</taxon>
        <taxon>Gunneridae</taxon>
        <taxon>Pentapetalae</taxon>
        <taxon>asterids</taxon>
        <taxon>lamiids</taxon>
        <taxon>Solanales</taxon>
        <taxon>Convolvulaceae</taxon>
        <taxon>Cuscuteae</taxon>
        <taxon>Cuscuta</taxon>
        <taxon>Cuscuta subgen. Grammica</taxon>
        <taxon>Cuscuta sect. Cleistogrammica</taxon>
    </lineage>
</organism>
<dbReference type="GO" id="GO:0005840">
    <property type="term" value="C:ribosome"/>
    <property type="evidence" value="ECO:0007669"/>
    <property type="project" value="UniProtKB-KW"/>
</dbReference>
<evidence type="ECO:0000256" key="1">
    <source>
        <dbReference type="ARBA" id="ARBA00006509"/>
    </source>
</evidence>
<reference evidence="5 6" key="1">
    <citation type="submission" date="2018-06" db="EMBL/GenBank/DDBJ databases">
        <title>The Genome of Cuscuta australis (Dodder) Provides Insight into the Evolution of Plant Parasitism.</title>
        <authorList>
            <person name="Liu H."/>
        </authorList>
    </citation>
    <scope>NUCLEOTIDE SEQUENCE [LARGE SCALE GENOMIC DNA]</scope>
    <source>
        <strain evidence="6">cv. Yunnan</strain>
        <tissue evidence="5">Vines</tissue>
    </source>
</reference>
<dbReference type="Gene3D" id="1.10.10.1760">
    <property type="entry name" value="60S ribosomal protein L36"/>
    <property type="match status" value="1"/>
</dbReference>
<feature type="compositionally biased region" description="Basic residues" evidence="4">
    <location>
        <begin position="101"/>
        <end position="110"/>
    </location>
</feature>
<accession>A0A328E295</accession>
<dbReference type="FunFam" id="1.10.10.1760:FF:000001">
    <property type="entry name" value="60S ribosomal protein L36"/>
    <property type="match status" value="1"/>
</dbReference>
<evidence type="ECO:0000313" key="5">
    <source>
        <dbReference type="EMBL" id="RAL50573.1"/>
    </source>
</evidence>
<evidence type="ECO:0008006" key="7">
    <source>
        <dbReference type="Google" id="ProtNLM"/>
    </source>
</evidence>
<feature type="region of interest" description="Disordered" evidence="4">
    <location>
        <begin position="101"/>
        <end position="132"/>
    </location>
</feature>
<evidence type="ECO:0000256" key="2">
    <source>
        <dbReference type="ARBA" id="ARBA00022980"/>
    </source>
</evidence>
<dbReference type="PANTHER" id="PTHR10114">
    <property type="entry name" value="60S RIBOSOMAL PROTEIN L36"/>
    <property type="match status" value="1"/>
</dbReference>
<gene>
    <name evidence="5" type="ORF">DM860_014515</name>
</gene>
<comment type="caution">
    <text evidence="5">The sequence shown here is derived from an EMBL/GenBank/DDBJ whole genome shotgun (WGS) entry which is preliminary data.</text>
</comment>
<evidence type="ECO:0000313" key="6">
    <source>
        <dbReference type="Proteomes" id="UP000249390"/>
    </source>
</evidence>
<dbReference type="GO" id="GO:0006412">
    <property type="term" value="P:translation"/>
    <property type="evidence" value="ECO:0007669"/>
    <property type="project" value="InterPro"/>
</dbReference>
<dbReference type="Proteomes" id="UP000249390">
    <property type="component" value="Unassembled WGS sequence"/>
</dbReference>
<dbReference type="EMBL" id="NQVE01000058">
    <property type="protein sequence ID" value="RAL50573.1"/>
    <property type="molecule type" value="Genomic_DNA"/>
</dbReference>
<evidence type="ECO:0000256" key="3">
    <source>
        <dbReference type="ARBA" id="ARBA00023274"/>
    </source>
</evidence>
<dbReference type="GO" id="GO:0003735">
    <property type="term" value="F:structural constituent of ribosome"/>
    <property type="evidence" value="ECO:0007669"/>
    <property type="project" value="InterPro"/>
</dbReference>
<proteinExistence type="inferred from homology"/>
<dbReference type="InterPro" id="IPR000509">
    <property type="entry name" value="Ribosomal_eL36"/>
</dbReference>
<name>A0A328E295_9ASTE</name>
<dbReference type="AlphaFoldDB" id="A0A328E295"/>
<dbReference type="Pfam" id="PF01158">
    <property type="entry name" value="Ribosomal_L36e"/>
    <property type="match status" value="1"/>
</dbReference>
<protein>
    <recommendedName>
        <fullName evidence="7">60S ribosomal protein L36</fullName>
    </recommendedName>
</protein>
<keyword evidence="3" id="KW-0687">Ribonucleoprotein</keyword>